<sequence length="347" mass="38826">MSIVHVLFYPFFSYRPPNVGVTYNLAVTSHLGSTQPPLPSMKRVESFVDQVVGRALQGSLASDYLDWTNQVTNALSHFTEDASSLGFTCEVIIDEEADMKDKVMKQHLASSVKMETIHFTLSLAIDKTVTGWHVTSVLKHHHTTMQGYHLFRYNNAEITEKVKWEPDSRFGQILNEITDIEEVASLVASRWGLATQIALWDMRVLVNATESLGARKGLSSENLMALTESFDPKVVSQALGCSHKLLEMKIAQRSSWSVVKRGDTDLMNEPHLTWSSFMIICSELGVSLDFLDPENLNRMAVLLVRWSVFGTLQDPMGVFATHTFQEEGGSQACHHPPEGIWSHGKDS</sequence>
<dbReference type="EMBL" id="SDIL01000005">
    <property type="protein sequence ID" value="RXK41883.1"/>
    <property type="molecule type" value="Genomic_DNA"/>
</dbReference>
<comment type="caution">
    <text evidence="2">The sequence shown here is derived from an EMBL/GenBank/DDBJ whole genome shotgun (WGS) entry which is preliminary data.</text>
</comment>
<dbReference type="Proteomes" id="UP000289152">
    <property type="component" value="Unassembled WGS sequence"/>
</dbReference>
<protein>
    <submittedName>
        <fullName evidence="2">Uncharacterized protein</fullName>
    </submittedName>
</protein>
<gene>
    <name evidence="2" type="ORF">M231_00882</name>
</gene>
<feature type="region of interest" description="Disordered" evidence="1">
    <location>
        <begin position="328"/>
        <end position="347"/>
    </location>
</feature>
<organism evidence="2 3">
    <name type="scientific">Tremella mesenterica</name>
    <name type="common">Jelly fungus</name>
    <dbReference type="NCBI Taxonomy" id="5217"/>
    <lineage>
        <taxon>Eukaryota</taxon>
        <taxon>Fungi</taxon>
        <taxon>Dikarya</taxon>
        <taxon>Basidiomycota</taxon>
        <taxon>Agaricomycotina</taxon>
        <taxon>Tremellomycetes</taxon>
        <taxon>Tremellales</taxon>
        <taxon>Tremellaceae</taxon>
        <taxon>Tremella</taxon>
    </lineage>
</organism>
<evidence type="ECO:0000256" key="1">
    <source>
        <dbReference type="SAM" id="MobiDB-lite"/>
    </source>
</evidence>
<evidence type="ECO:0000313" key="2">
    <source>
        <dbReference type="EMBL" id="RXK41883.1"/>
    </source>
</evidence>
<reference evidence="2 3" key="1">
    <citation type="submission" date="2016-06" db="EMBL/GenBank/DDBJ databases">
        <title>Evolution of pathogenesis and genome organization in the Tremellales.</title>
        <authorList>
            <person name="Cuomo C."/>
            <person name="Litvintseva A."/>
            <person name="Heitman J."/>
            <person name="Chen Y."/>
            <person name="Sun S."/>
            <person name="Springer D."/>
            <person name="Dromer F."/>
            <person name="Young S."/>
            <person name="Zeng Q."/>
            <person name="Chapman S."/>
            <person name="Gujja S."/>
            <person name="Saif S."/>
            <person name="Birren B."/>
        </authorList>
    </citation>
    <scope>NUCLEOTIDE SEQUENCE [LARGE SCALE GENOMIC DNA]</scope>
    <source>
        <strain evidence="2 3">ATCC 28783</strain>
    </source>
</reference>
<keyword evidence="3" id="KW-1185">Reference proteome</keyword>
<proteinExistence type="predicted"/>
<evidence type="ECO:0000313" key="3">
    <source>
        <dbReference type="Proteomes" id="UP000289152"/>
    </source>
</evidence>
<name>A0A4Q1BUR8_TREME</name>
<dbReference type="VEuPathDB" id="FungiDB:TREMEDRAFT_65763"/>
<dbReference type="InParanoid" id="A0A4Q1BUR8"/>
<accession>A0A4Q1BUR8</accession>
<dbReference type="AlphaFoldDB" id="A0A4Q1BUR8"/>